<dbReference type="KEGG" id="srub:C2R22_13185"/>
<proteinExistence type="predicted"/>
<feature type="domain" description="DUF2249" evidence="1">
    <location>
        <begin position="13"/>
        <end position="76"/>
    </location>
</feature>
<dbReference type="AlphaFoldDB" id="A0A2I8VKL9"/>
<sequence>MNPDAADDKTRKLDARDIDGEPFDQIMSALDSLPEDGTLVLINSFEPEPLYSVLERRGYTYMTSQAADDEWRVTITTA</sequence>
<keyword evidence="3" id="KW-1185">Reference proteome</keyword>
<dbReference type="OrthoDB" id="281801at2157"/>
<accession>A0A2I8VKL9</accession>
<evidence type="ECO:0000313" key="2">
    <source>
        <dbReference type="EMBL" id="AUV82477.1"/>
    </source>
</evidence>
<dbReference type="Proteomes" id="UP000236584">
    <property type="component" value="Chromosome"/>
</dbReference>
<protein>
    <recommendedName>
        <fullName evidence="1">DUF2249 domain-containing protein</fullName>
    </recommendedName>
</protein>
<dbReference type="EMBL" id="CP026309">
    <property type="protein sequence ID" value="AUV82477.1"/>
    <property type="molecule type" value="Genomic_DNA"/>
</dbReference>
<dbReference type="RefSeq" id="WP_103426166.1">
    <property type="nucleotide sequence ID" value="NZ_CP026309.1"/>
</dbReference>
<organism evidence="2 3">
    <name type="scientific">Salinigranum rubrum</name>
    <dbReference type="NCBI Taxonomy" id="755307"/>
    <lineage>
        <taxon>Archaea</taxon>
        <taxon>Methanobacteriati</taxon>
        <taxon>Methanobacteriota</taxon>
        <taxon>Stenosarchaea group</taxon>
        <taxon>Halobacteria</taxon>
        <taxon>Halobacteriales</taxon>
        <taxon>Haloferacaceae</taxon>
        <taxon>Salinigranum</taxon>
    </lineage>
</organism>
<dbReference type="InterPro" id="IPR018720">
    <property type="entry name" value="DUF2249"/>
</dbReference>
<dbReference type="GeneID" id="35593062"/>
<dbReference type="Pfam" id="PF10006">
    <property type="entry name" value="DUF2249"/>
    <property type="match status" value="1"/>
</dbReference>
<evidence type="ECO:0000259" key="1">
    <source>
        <dbReference type="Pfam" id="PF10006"/>
    </source>
</evidence>
<gene>
    <name evidence="2" type="ORF">C2R22_13185</name>
</gene>
<reference evidence="2 3" key="1">
    <citation type="submission" date="2018-01" db="EMBL/GenBank/DDBJ databases">
        <title>Complete genome sequence of Salinigranum rubrum GX10T, an extremely halophilic archaeon isolated from a marine solar saltern.</title>
        <authorList>
            <person name="Han S."/>
        </authorList>
    </citation>
    <scope>NUCLEOTIDE SEQUENCE [LARGE SCALE GENOMIC DNA]</scope>
    <source>
        <strain evidence="2 3">GX10</strain>
    </source>
</reference>
<evidence type="ECO:0000313" key="3">
    <source>
        <dbReference type="Proteomes" id="UP000236584"/>
    </source>
</evidence>
<name>A0A2I8VKL9_9EURY</name>